<dbReference type="SUPFAM" id="SSF46938">
    <property type="entry name" value="CRAL/TRIO N-terminal domain"/>
    <property type="match status" value="1"/>
</dbReference>
<dbReference type="GO" id="GO:1902936">
    <property type="term" value="F:phosphatidylinositol bisphosphate binding"/>
    <property type="evidence" value="ECO:0007669"/>
    <property type="project" value="TreeGrafter"/>
</dbReference>
<protein>
    <recommendedName>
        <fullName evidence="1">CRAL/TRIO N-terminal domain-containing protein</fullName>
    </recommendedName>
</protein>
<dbReference type="Proteomes" id="UP001431783">
    <property type="component" value="Unassembled WGS sequence"/>
</dbReference>
<dbReference type="Pfam" id="PF00650">
    <property type="entry name" value="CRAL_TRIO"/>
    <property type="match status" value="1"/>
</dbReference>
<dbReference type="Gene3D" id="3.40.525.10">
    <property type="entry name" value="CRAL-TRIO lipid binding domain"/>
    <property type="match status" value="1"/>
</dbReference>
<proteinExistence type="predicted"/>
<dbReference type="PANTHER" id="PTHR10174">
    <property type="entry name" value="ALPHA-TOCOPHEROL TRANSFER PROTEIN-RELATED"/>
    <property type="match status" value="1"/>
</dbReference>
<dbReference type="GO" id="GO:0016020">
    <property type="term" value="C:membrane"/>
    <property type="evidence" value="ECO:0007669"/>
    <property type="project" value="TreeGrafter"/>
</dbReference>
<evidence type="ECO:0000259" key="1">
    <source>
        <dbReference type="SMART" id="SM01100"/>
    </source>
</evidence>
<dbReference type="SMART" id="SM01100">
    <property type="entry name" value="CRAL_TRIO_N"/>
    <property type="match status" value="1"/>
</dbReference>
<name>A0AAW1UFJ1_9CUCU</name>
<dbReference type="PANTHER" id="PTHR10174:SF220">
    <property type="entry name" value="LD41874P"/>
    <property type="match status" value="1"/>
</dbReference>
<dbReference type="InterPro" id="IPR011074">
    <property type="entry name" value="CRAL/TRIO_N_dom"/>
</dbReference>
<dbReference type="InterPro" id="IPR036273">
    <property type="entry name" value="CRAL/TRIO_N_dom_sf"/>
</dbReference>
<reference evidence="2 3" key="1">
    <citation type="submission" date="2023-03" db="EMBL/GenBank/DDBJ databases">
        <title>Genome insight into feeding habits of ladybird beetles.</title>
        <authorList>
            <person name="Li H.-S."/>
            <person name="Huang Y.-H."/>
            <person name="Pang H."/>
        </authorList>
    </citation>
    <scope>NUCLEOTIDE SEQUENCE [LARGE SCALE GENOMIC DNA]</scope>
    <source>
        <strain evidence="2">SYSU_2023b</strain>
        <tissue evidence="2">Whole body</tissue>
    </source>
</reference>
<dbReference type="InterPro" id="IPR036865">
    <property type="entry name" value="CRAL-TRIO_dom_sf"/>
</dbReference>
<gene>
    <name evidence="2" type="ORF">WA026_022857</name>
</gene>
<keyword evidence="3" id="KW-1185">Reference proteome</keyword>
<dbReference type="InterPro" id="IPR001251">
    <property type="entry name" value="CRAL-TRIO_dom"/>
</dbReference>
<feature type="domain" description="CRAL/TRIO N-terminal" evidence="1">
    <location>
        <begin position="72"/>
        <end position="97"/>
    </location>
</feature>
<dbReference type="SUPFAM" id="SSF52087">
    <property type="entry name" value="CRAL/TRIO domain"/>
    <property type="match status" value="1"/>
</dbReference>
<organism evidence="2 3">
    <name type="scientific">Henosepilachna vigintioctopunctata</name>
    <dbReference type="NCBI Taxonomy" id="420089"/>
    <lineage>
        <taxon>Eukaryota</taxon>
        <taxon>Metazoa</taxon>
        <taxon>Ecdysozoa</taxon>
        <taxon>Arthropoda</taxon>
        <taxon>Hexapoda</taxon>
        <taxon>Insecta</taxon>
        <taxon>Pterygota</taxon>
        <taxon>Neoptera</taxon>
        <taxon>Endopterygota</taxon>
        <taxon>Coleoptera</taxon>
        <taxon>Polyphaga</taxon>
        <taxon>Cucujiformia</taxon>
        <taxon>Coccinelloidea</taxon>
        <taxon>Coccinellidae</taxon>
        <taxon>Epilachninae</taxon>
        <taxon>Epilachnini</taxon>
        <taxon>Henosepilachna</taxon>
    </lineage>
</organism>
<dbReference type="Gene3D" id="1.10.8.20">
    <property type="entry name" value="N-terminal domain of phosphatidylinositol transfer protein sec14p"/>
    <property type="match status" value="1"/>
</dbReference>
<sequence length="218" mass="25448">MEEFHMEIGEDDIPFLRLGDYTLRLDLEELDEEYKKKASTDLRETPENVETALKTIRQMINDEPGLNLPIEDDEFLIKFLRPCKFFPHSAFRLMKKFYMFKANHPAYSENLYPSPLRHVFDHEVFVFLPTRTPEGSRIMIVNAGTKWNPKEVTLDDLFRAVMLSIELAMIEPKTQVGGVHVILNLKGLSLSHVYLFSPSIAKMMVDWVQVSYYKDNNN</sequence>
<dbReference type="AlphaFoldDB" id="A0AAW1UFJ1"/>
<comment type="caution">
    <text evidence="2">The sequence shown here is derived from an EMBL/GenBank/DDBJ whole genome shotgun (WGS) entry which is preliminary data.</text>
</comment>
<dbReference type="Gene3D" id="1.20.5.1200">
    <property type="entry name" value="Alpha-tocopherol transfer"/>
    <property type="match status" value="1"/>
</dbReference>
<dbReference type="EMBL" id="JARQZJ010000051">
    <property type="protein sequence ID" value="KAK9878596.1"/>
    <property type="molecule type" value="Genomic_DNA"/>
</dbReference>
<accession>A0AAW1UFJ1</accession>
<evidence type="ECO:0000313" key="2">
    <source>
        <dbReference type="EMBL" id="KAK9878596.1"/>
    </source>
</evidence>
<evidence type="ECO:0000313" key="3">
    <source>
        <dbReference type="Proteomes" id="UP001431783"/>
    </source>
</evidence>